<keyword evidence="3" id="KW-0227">DNA damage</keyword>
<dbReference type="PANTHER" id="PTHR13604:SF0">
    <property type="entry name" value="ABASIC SITE PROCESSING PROTEIN HMCES"/>
    <property type="match status" value="1"/>
</dbReference>
<feature type="compositionally biased region" description="Basic and acidic residues" evidence="8">
    <location>
        <begin position="265"/>
        <end position="291"/>
    </location>
</feature>
<dbReference type="PANTHER" id="PTHR13604">
    <property type="entry name" value="DC12-RELATED"/>
    <property type="match status" value="1"/>
</dbReference>
<dbReference type="GO" id="GO:0003697">
    <property type="term" value="F:single-stranded DNA binding"/>
    <property type="evidence" value="ECO:0007669"/>
    <property type="project" value="InterPro"/>
</dbReference>
<name>A0AAJ6CIF2_9BASI</name>
<keyword evidence="10" id="KW-1185">Reference proteome</keyword>
<feature type="compositionally biased region" description="Polar residues" evidence="8">
    <location>
        <begin position="320"/>
        <end position="331"/>
    </location>
</feature>
<dbReference type="InterPro" id="IPR003738">
    <property type="entry name" value="SRAP"/>
</dbReference>
<accession>A0AAJ6CIF2</accession>
<dbReference type="SUPFAM" id="SSF143081">
    <property type="entry name" value="BB1717-like"/>
    <property type="match status" value="1"/>
</dbReference>
<dbReference type="GO" id="GO:0006508">
    <property type="term" value="P:proteolysis"/>
    <property type="evidence" value="ECO:0007669"/>
    <property type="project" value="UniProtKB-KW"/>
</dbReference>
<keyword evidence="7" id="KW-0456">Lyase</keyword>
<evidence type="ECO:0000313" key="9">
    <source>
        <dbReference type="EMBL" id="WFC98786.1"/>
    </source>
</evidence>
<evidence type="ECO:0000256" key="7">
    <source>
        <dbReference type="ARBA" id="ARBA00023239"/>
    </source>
</evidence>
<protein>
    <submittedName>
        <fullName evidence="9">Uncharacterized protein</fullName>
    </submittedName>
</protein>
<dbReference type="GO" id="GO:0008233">
    <property type="term" value="F:peptidase activity"/>
    <property type="evidence" value="ECO:0007669"/>
    <property type="project" value="UniProtKB-KW"/>
</dbReference>
<keyword evidence="6" id="KW-0238">DNA-binding</keyword>
<evidence type="ECO:0000256" key="4">
    <source>
        <dbReference type="ARBA" id="ARBA00022801"/>
    </source>
</evidence>
<keyword evidence="4" id="KW-0378">Hydrolase</keyword>
<evidence type="ECO:0000256" key="5">
    <source>
        <dbReference type="ARBA" id="ARBA00023124"/>
    </source>
</evidence>
<sequence>MLPGGHTDSSDDADTYHATYNVAPGTRYTVVRLENGSMVFETMRWGITSDKLGSATRTNPADTHRVINARSDTLVRPKSVWRNMLQSQRCVVFCQGFYEWQKVHEPGEKEPRRVPHFVGMVQDGTGRPTVDGQQKQLMPMAGLWTEVPNQSERIFVIVTTDNNSQLSFLHDRMPLILPDSQTIAKWLGLVKGEEDIVASIMHLLKPYDGPLDCYAVPPEVGKVGVSNENMIYPKTQRKDGIEAMFESAKKKSQGADQDSVSSRDTQQHSHTDSQDTQHKSIHKPTDEKSRCDSPISTVKQETESHFDPDSLHSGKKSRNKFNYPTQKSPTRSNDRNPSPKRRKVKESAAVAETPSLDSFWKS</sequence>
<dbReference type="Proteomes" id="UP001219567">
    <property type="component" value="Chromosome 1"/>
</dbReference>
<keyword evidence="5" id="KW-0190">Covalent protein-DNA linkage</keyword>
<evidence type="ECO:0000256" key="8">
    <source>
        <dbReference type="SAM" id="MobiDB-lite"/>
    </source>
</evidence>
<feature type="region of interest" description="Disordered" evidence="8">
    <location>
        <begin position="247"/>
        <end position="362"/>
    </location>
</feature>
<evidence type="ECO:0000256" key="2">
    <source>
        <dbReference type="ARBA" id="ARBA00022670"/>
    </source>
</evidence>
<evidence type="ECO:0000256" key="1">
    <source>
        <dbReference type="ARBA" id="ARBA00008136"/>
    </source>
</evidence>
<proteinExistence type="inferred from homology"/>
<evidence type="ECO:0000313" key="10">
    <source>
        <dbReference type="Proteomes" id="UP001219567"/>
    </source>
</evidence>
<dbReference type="GO" id="GO:0106300">
    <property type="term" value="P:protein-DNA covalent cross-linking repair"/>
    <property type="evidence" value="ECO:0007669"/>
    <property type="project" value="InterPro"/>
</dbReference>
<dbReference type="EMBL" id="CP119943">
    <property type="protein sequence ID" value="WFC98786.1"/>
    <property type="molecule type" value="Genomic_DNA"/>
</dbReference>
<evidence type="ECO:0000256" key="6">
    <source>
        <dbReference type="ARBA" id="ARBA00023125"/>
    </source>
</evidence>
<reference evidence="9 10" key="1">
    <citation type="submission" date="2023-03" db="EMBL/GenBank/DDBJ databases">
        <title>Mating type loci evolution in Malassezia.</title>
        <authorList>
            <person name="Coelho M.A."/>
        </authorList>
    </citation>
    <scope>NUCLEOTIDE SEQUENCE [LARGE SCALE GENOMIC DNA]</scope>
    <source>
        <strain evidence="9 10">CBS 9725</strain>
    </source>
</reference>
<feature type="compositionally biased region" description="Basic and acidic residues" evidence="8">
    <location>
        <begin position="300"/>
        <end position="312"/>
    </location>
</feature>
<dbReference type="Pfam" id="PF02586">
    <property type="entry name" value="SRAP"/>
    <property type="match status" value="1"/>
</dbReference>
<organism evidence="9 10">
    <name type="scientific">Malassezia yamatoensis</name>
    <dbReference type="NCBI Taxonomy" id="253288"/>
    <lineage>
        <taxon>Eukaryota</taxon>
        <taxon>Fungi</taxon>
        <taxon>Dikarya</taxon>
        <taxon>Basidiomycota</taxon>
        <taxon>Ustilaginomycotina</taxon>
        <taxon>Malasseziomycetes</taxon>
        <taxon>Malasseziales</taxon>
        <taxon>Malasseziaceae</taxon>
        <taxon>Malassezia</taxon>
    </lineage>
</organism>
<keyword evidence="2" id="KW-0645">Protease</keyword>
<gene>
    <name evidence="9" type="ORF">MYAM1_001518</name>
</gene>
<comment type="similarity">
    <text evidence="1">Belongs to the SOS response-associated peptidase family.</text>
</comment>
<dbReference type="GO" id="GO:0016829">
    <property type="term" value="F:lyase activity"/>
    <property type="evidence" value="ECO:0007669"/>
    <property type="project" value="UniProtKB-KW"/>
</dbReference>
<feature type="compositionally biased region" description="Polar residues" evidence="8">
    <location>
        <begin position="254"/>
        <end position="264"/>
    </location>
</feature>
<dbReference type="InterPro" id="IPR036590">
    <property type="entry name" value="SRAP-like"/>
</dbReference>
<evidence type="ECO:0000256" key="3">
    <source>
        <dbReference type="ARBA" id="ARBA00022763"/>
    </source>
</evidence>
<dbReference type="AlphaFoldDB" id="A0AAJ6CIF2"/>
<dbReference type="Gene3D" id="3.90.1680.10">
    <property type="entry name" value="SOS response associated peptidase-like"/>
    <property type="match status" value="1"/>
</dbReference>